<proteinExistence type="predicted"/>
<reference evidence="1 2" key="1">
    <citation type="journal article" date="2010" name="Genome Biol.">
        <title>A first genome assembly of the barley fungal pathogen Pyrenophora teres f. teres.</title>
        <authorList>
            <person name="Ellwood S.R."/>
            <person name="Liu Z."/>
            <person name="Syme R.A."/>
            <person name="Lai Z."/>
            <person name="Hane J.K."/>
            <person name="Keiper F."/>
            <person name="Moffat C.S."/>
            <person name="Oliver R.P."/>
            <person name="Friesen T.L."/>
        </authorList>
    </citation>
    <scope>NUCLEOTIDE SEQUENCE [LARGE SCALE GENOMIC DNA]</scope>
    <source>
        <strain evidence="1 2">0-1</strain>
    </source>
</reference>
<dbReference type="AlphaFoldDB" id="E3S4F8"/>
<organism evidence="2">
    <name type="scientific">Pyrenophora teres f. teres (strain 0-1)</name>
    <name type="common">Barley net blotch fungus</name>
    <name type="synonym">Drechslera teres f. teres</name>
    <dbReference type="NCBI Taxonomy" id="861557"/>
    <lineage>
        <taxon>Eukaryota</taxon>
        <taxon>Fungi</taxon>
        <taxon>Dikarya</taxon>
        <taxon>Ascomycota</taxon>
        <taxon>Pezizomycotina</taxon>
        <taxon>Dothideomycetes</taxon>
        <taxon>Pleosporomycetidae</taxon>
        <taxon>Pleosporales</taxon>
        <taxon>Pleosporineae</taxon>
        <taxon>Pleosporaceae</taxon>
        <taxon>Pyrenophora</taxon>
    </lineage>
</organism>
<dbReference type="OrthoDB" id="3692536at2759"/>
<evidence type="ECO:0000313" key="2">
    <source>
        <dbReference type="Proteomes" id="UP000001067"/>
    </source>
</evidence>
<keyword evidence="2" id="KW-1185">Reference proteome</keyword>
<gene>
    <name evidence="1" type="ORF">PTT_17435</name>
</gene>
<dbReference type="HOGENOM" id="CLU_112101_1_0_1"/>
<name>E3S4F8_PYRTT</name>
<evidence type="ECO:0000313" key="1">
    <source>
        <dbReference type="EMBL" id="EFQ87142.1"/>
    </source>
</evidence>
<sequence>MADRGMWADGHINALAFCTNGDIDDTIEQATIHIFEIAHQLLTRTTPGAVQPVAPTIPGQINIASYRVWYIFEVRVAEEFRRVFATAAPDLRRVFDRFCRPRGQSPYDATFGAGPRDFSPVVARTTLHARQILSGRPSYLKAFLVHSRGGLNARFCTNCAPVLEGAKEFTAFAGCVS</sequence>
<dbReference type="EMBL" id="GL537120">
    <property type="protein sequence ID" value="EFQ87142.1"/>
    <property type="molecule type" value="Genomic_DNA"/>
</dbReference>
<dbReference type="KEGG" id="pte:PTT_17435"/>
<feature type="non-terminal residue" evidence="1">
    <location>
        <position position="177"/>
    </location>
</feature>
<dbReference type="Proteomes" id="UP000001067">
    <property type="component" value="Unassembled WGS sequence"/>
</dbReference>
<accession>E3S4F8</accession>
<dbReference type="STRING" id="861557.E3S4F8"/>
<protein>
    <submittedName>
        <fullName evidence="1">Uncharacterized protein</fullName>
    </submittedName>
</protein>